<gene>
    <name evidence="4" type="ORF">SAMN04488561_4106</name>
</gene>
<keyword evidence="2" id="KW-0472">Membrane</keyword>
<dbReference type="Pfam" id="PF13845">
    <property type="entry name" value="Septum_form"/>
    <property type="match status" value="1"/>
</dbReference>
<evidence type="ECO:0000256" key="1">
    <source>
        <dbReference type="SAM" id="MobiDB-lite"/>
    </source>
</evidence>
<keyword evidence="2" id="KW-1133">Transmembrane helix</keyword>
<keyword evidence="5" id="KW-1185">Reference proteome</keyword>
<feature type="transmembrane region" description="Helical" evidence="2">
    <location>
        <begin position="68"/>
        <end position="93"/>
    </location>
</feature>
<feature type="compositionally biased region" description="Pro residues" evidence="1">
    <location>
        <begin position="1"/>
        <end position="24"/>
    </location>
</feature>
<dbReference type="RefSeq" id="WP_069109870.1">
    <property type="nucleotide sequence ID" value="NZ_FNUC01000004.1"/>
</dbReference>
<accession>A0A1H5PD77</accession>
<feature type="compositionally biased region" description="Low complexity" evidence="1">
    <location>
        <begin position="34"/>
        <end position="45"/>
    </location>
</feature>
<reference evidence="5" key="1">
    <citation type="submission" date="2016-10" db="EMBL/GenBank/DDBJ databases">
        <authorList>
            <person name="Varghese N."/>
            <person name="Submissions S."/>
        </authorList>
    </citation>
    <scope>NUCLEOTIDE SEQUENCE [LARGE SCALE GENOMIC DNA]</scope>
    <source>
        <strain evidence="5">DSM 45237</strain>
    </source>
</reference>
<evidence type="ECO:0000313" key="5">
    <source>
        <dbReference type="Proteomes" id="UP000181980"/>
    </source>
</evidence>
<protein>
    <submittedName>
        <fullName evidence="4">Septum formation</fullName>
    </submittedName>
</protein>
<evidence type="ECO:0000313" key="4">
    <source>
        <dbReference type="EMBL" id="SEF11670.1"/>
    </source>
</evidence>
<feature type="domain" description="Septum formation-related" evidence="3">
    <location>
        <begin position="162"/>
        <end position="247"/>
    </location>
</feature>
<dbReference type="STRING" id="561176.SAMN04488561_4106"/>
<dbReference type="OrthoDB" id="3628931at2"/>
<evidence type="ECO:0000256" key="2">
    <source>
        <dbReference type="SAM" id="Phobius"/>
    </source>
</evidence>
<dbReference type="EMBL" id="FNUC01000004">
    <property type="protein sequence ID" value="SEF11670.1"/>
    <property type="molecule type" value="Genomic_DNA"/>
</dbReference>
<dbReference type="InterPro" id="IPR026004">
    <property type="entry name" value="Septum_form"/>
</dbReference>
<evidence type="ECO:0000259" key="3">
    <source>
        <dbReference type="Pfam" id="PF13845"/>
    </source>
</evidence>
<dbReference type="Proteomes" id="UP000181980">
    <property type="component" value="Unassembled WGS sequence"/>
</dbReference>
<proteinExistence type="predicted"/>
<keyword evidence="2" id="KW-0812">Transmembrane</keyword>
<organism evidence="4 5">
    <name type="scientific">Jiangella alba</name>
    <dbReference type="NCBI Taxonomy" id="561176"/>
    <lineage>
        <taxon>Bacteria</taxon>
        <taxon>Bacillati</taxon>
        <taxon>Actinomycetota</taxon>
        <taxon>Actinomycetes</taxon>
        <taxon>Jiangellales</taxon>
        <taxon>Jiangellaceae</taxon>
        <taxon>Jiangella</taxon>
    </lineage>
</organism>
<feature type="region of interest" description="Disordered" evidence="1">
    <location>
        <begin position="1"/>
        <end position="45"/>
    </location>
</feature>
<feature type="transmembrane region" description="Helical" evidence="2">
    <location>
        <begin position="105"/>
        <end position="127"/>
    </location>
</feature>
<dbReference type="AlphaFoldDB" id="A0A1H5PD77"/>
<name>A0A1H5PD77_9ACTN</name>
<sequence length="266" mass="27636">MSEPEAPTPPAERNPYATPTPGPPSYGEHRAAAARRPMPYAPAGTPYGPPSPWPVAPPPEPVPGTSGMATAALVFGIIGGIPLAIIFGVIALGRTANGRQQGRGLAIAGLICAGLWLAGLVTAGVYATVSEPDRDDAGQITDEGSLSAFDVEIGDCVNGVRDIEADSYVRSLPAVPCSEPHEAEVYAQFDLTGDAHPGTDGVVAQADQRCADALYTYSTRAYDDPNVGLFYLYPDERAWPQDRSVVCIAVAIEGTLTGSLAEQTGT</sequence>